<dbReference type="EMBL" id="CP031356">
    <property type="protein sequence ID" value="AXK47210.1"/>
    <property type="molecule type" value="Genomic_DNA"/>
</dbReference>
<name>A0A345YTF8_9MICO</name>
<reference evidence="1 3" key="1">
    <citation type="submission" date="2018-07" db="EMBL/GenBank/DDBJ databases">
        <title>Brachybacterium saurashtrense DSM 23186 genome sequence.</title>
        <authorList>
            <person name="Guo L."/>
        </authorList>
    </citation>
    <scope>NUCLEOTIDE SEQUENCE [LARGE SCALE GENOMIC DNA]</scope>
    <source>
        <strain evidence="1 3">DSM 23186</strain>
    </source>
</reference>
<dbReference type="InterPro" id="IPR043777">
    <property type="entry name" value="DUF5719"/>
</dbReference>
<dbReference type="Proteomes" id="UP000254236">
    <property type="component" value="Chromosome"/>
</dbReference>
<organism evidence="2 4">
    <name type="scientific">Brachybacterium saurashtrense</name>
    <dbReference type="NCBI Taxonomy" id="556288"/>
    <lineage>
        <taxon>Bacteria</taxon>
        <taxon>Bacillati</taxon>
        <taxon>Actinomycetota</taxon>
        <taxon>Actinomycetes</taxon>
        <taxon>Micrococcales</taxon>
        <taxon>Dermabacteraceae</taxon>
        <taxon>Brachybacterium</taxon>
    </lineage>
</organism>
<reference evidence="2 4" key="2">
    <citation type="submission" date="2018-08" db="EMBL/GenBank/DDBJ databases">
        <title>Brachybacterium saurashtrense DSM 23186.</title>
        <authorList>
            <person name="Li Y."/>
        </authorList>
    </citation>
    <scope>NUCLEOTIDE SEQUENCE [LARGE SCALE GENOMIC DNA]</scope>
    <source>
        <strain evidence="2 4">DSM 23186</strain>
    </source>
</reference>
<dbReference type="Proteomes" id="UP000282185">
    <property type="component" value="Unassembled WGS sequence"/>
</dbReference>
<dbReference type="AlphaFoldDB" id="A0A345YTF8"/>
<accession>A0A345YTF8</accession>
<dbReference type="EMBL" id="QSWH01000010">
    <property type="protein sequence ID" value="RRR21210.1"/>
    <property type="molecule type" value="Genomic_DNA"/>
</dbReference>
<evidence type="ECO:0000313" key="2">
    <source>
        <dbReference type="EMBL" id="RRR21210.1"/>
    </source>
</evidence>
<proteinExistence type="predicted"/>
<evidence type="ECO:0000313" key="4">
    <source>
        <dbReference type="Proteomes" id="UP000282185"/>
    </source>
</evidence>
<evidence type="ECO:0000313" key="1">
    <source>
        <dbReference type="EMBL" id="AXK47210.1"/>
    </source>
</evidence>
<gene>
    <name evidence="1" type="ORF">DWV08_07830</name>
    <name evidence="2" type="ORF">DXU92_15520</name>
</gene>
<sequence length="535" mass="53436">MVESVASPSGGSRRTARPLLALASLVPLALGVGALALDAPPAPVPVERAEVRSLPGPTTRWCPGPLDVPEEALGTGVDEELSVTPPSAAVSLAALAAEPESSLLFGTVSASSTLQEEDGSVRAPSVEAQGADGSVLTDDAASEDLGVAVLEQTGIEDVPHVRAATSQGARPVADVLQSTLTRRGDYRSLALSRCAAPVTEATFLGASTGTGDSAVLVLRNPTERPATAAVQLWTEDGPAAMEGRSQVVLGPGEEQRVLLESIAGGQDAVGVSVSVLGAPLSMHVQGTERDGLTPGGAEVQTPLPAAADELVMPGVDVDGGDPVLVLANPQGSATTADVEVIGADGAVETAGVEDVDVPSGTVVRVPLEGLEDGTYAVRVQAGSPLTAVTRAQRTGEDLPGDTIGAPVDFALVAPAPSLHSHAVLALPAEGAAGELTLTAVEDSAVTVIPVAADGTAGDPVEAEISAEETTTLEAESLQAGGEPAAGLTVVPEQAGVVHAGWTQRESDGEDGLLLSTLGVQSPLGGEDALTVRRAP</sequence>
<protein>
    <recommendedName>
        <fullName evidence="5">Large extracellular alpha-helical protein</fullName>
    </recommendedName>
</protein>
<evidence type="ECO:0008006" key="5">
    <source>
        <dbReference type="Google" id="ProtNLM"/>
    </source>
</evidence>
<dbReference type="KEGG" id="bsau:DWV08_07830"/>
<evidence type="ECO:0000313" key="3">
    <source>
        <dbReference type="Proteomes" id="UP000254236"/>
    </source>
</evidence>
<dbReference type="Pfam" id="PF18986">
    <property type="entry name" value="DUF5719"/>
    <property type="match status" value="1"/>
</dbReference>
<dbReference type="OrthoDB" id="3264966at2"/>
<keyword evidence="3" id="KW-1185">Reference proteome</keyword>